<dbReference type="PANTHER" id="PTHR14969:SF13">
    <property type="entry name" value="AT30094P"/>
    <property type="match status" value="1"/>
</dbReference>
<evidence type="ECO:0000256" key="1">
    <source>
        <dbReference type="SAM" id="Phobius"/>
    </source>
</evidence>
<dbReference type="Proteomes" id="UP000198873">
    <property type="component" value="Unassembled WGS sequence"/>
</dbReference>
<dbReference type="SUPFAM" id="SSF48317">
    <property type="entry name" value="Acid phosphatase/Vanadium-dependent haloperoxidase"/>
    <property type="match status" value="1"/>
</dbReference>
<name>A0A1I6SS58_9ACTN</name>
<dbReference type="SMART" id="SM00014">
    <property type="entry name" value="acidPPc"/>
    <property type="match status" value="1"/>
</dbReference>
<feature type="transmembrane region" description="Helical" evidence="1">
    <location>
        <begin position="83"/>
        <end position="107"/>
    </location>
</feature>
<gene>
    <name evidence="3" type="ORF">SAMN05444716_104113</name>
</gene>
<dbReference type="InterPro" id="IPR036938">
    <property type="entry name" value="PAP2/HPO_sf"/>
</dbReference>
<feature type="transmembrane region" description="Helical" evidence="1">
    <location>
        <begin position="50"/>
        <end position="71"/>
    </location>
</feature>
<dbReference type="EMBL" id="FPAB01000004">
    <property type="protein sequence ID" value="SFS79743.1"/>
    <property type="molecule type" value="Genomic_DNA"/>
</dbReference>
<dbReference type="AlphaFoldDB" id="A0A1I6SS58"/>
<dbReference type="CDD" id="cd03392">
    <property type="entry name" value="PAP2_like_2"/>
    <property type="match status" value="1"/>
</dbReference>
<dbReference type="Pfam" id="PF01569">
    <property type="entry name" value="PAP2"/>
    <property type="match status" value="1"/>
</dbReference>
<organism evidence="3 4">
    <name type="scientific">Streptomyces harbinensis</name>
    <dbReference type="NCBI Taxonomy" id="1176198"/>
    <lineage>
        <taxon>Bacteria</taxon>
        <taxon>Bacillati</taxon>
        <taxon>Actinomycetota</taxon>
        <taxon>Actinomycetes</taxon>
        <taxon>Kitasatosporales</taxon>
        <taxon>Streptomycetaceae</taxon>
        <taxon>Streptomyces</taxon>
    </lineage>
</organism>
<feature type="transmembrane region" description="Helical" evidence="1">
    <location>
        <begin position="127"/>
        <end position="149"/>
    </location>
</feature>
<dbReference type="STRING" id="1176198.SAMN05444716_104113"/>
<feature type="domain" description="Phosphatidic acid phosphatase type 2/haloperoxidase" evidence="2">
    <location>
        <begin position="83"/>
        <end position="199"/>
    </location>
</feature>
<evidence type="ECO:0000313" key="4">
    <source>
        <dbReference type="Proteomes" id="UP000198873"/>
    </source>
</evidence>
<dbReference type="PANTHER" id="PTHR14969">
    <property type="entry name" value="SPHINGOSINE-1-PHOSPHATE PHOSPHOHYDROLASE"/>
    <property type="match status" value="1"/>
</dbReference>
<evidence type="ECO:0000259" key="2">
    <source>
        <dbReference type="SMART" id="SM00014"/>
    </source>
</evidence>
<keyword evidence="1" id="KW-0472">Membrane</keyword>
<keyword evidence="4" id="KW-1185">Reference proteome</keyword>
<accession>A0A1I6SS58</accession>
<evidence type="ECO:0000313" key="3">
    <source>
        <dbReference type="EMBL" id="SFS79743.1"/>
    </source>
</evidence>
<keyword evidence="1" id="KW-0812">Transmembrane</keyword>
<proteinExistence type="predicted"/>
<feature type="transmembrane region" description="Helical" evidence="1">
    <location>
        <begin position="156"/>
        <end position="176"/>
    </location>
</feature>
<dbReference type="RefSeq" id="WP_093843022.1">
    <property type="nucleotide sequence ID" value="NZ_FPAB01000004.1"/>
</dbReference>
<feature type="transmembrane region" description="Helical" evidence="1">
    <location>
        <begin position="188"/>
        <end position="206"/>
    </location>
</feature>
<reference evidence="4" key="1">
    <citation type="submission" date="2016-10" db="EMBL/GenBank/DDBJ databases">
        <authorList>
            <person name="Varghese N."/>
            <person name="Submissions S."/>
        </authorList>
    </citation>
    <scope>NUCLEOTIDE SEQUENCE [LARGE SCALE GENOMIC DNA]</scope>
    <source>
        <strain evidence="4">CGMCC 4.7047</strain>
    </source>
</reference>
<protein>
    <submittedName>
        <fullName evidence="3">Undecaprenyl-diphosphatase</fullName>
    </submittedName>
</protein>
<dbReference type="InterPro" id="IPR000326">
    <property type="entry name" value="PAP2/HPO"/>
</dbReference>
<keyword evidence="1" id="KW-1133">Transmembrane helix</keyword>
<dbReference type="Gene3D" id="1.20.144.10">
    <property type="entry name" value="Phosphatidic acid phosphatase type 2/haloperoxidase"/>
    <property type="match status" value="1"/>
</dbReference>
<sequence>MARSLLTAAVTGALFTLLTVAVFLHGREPFGIDTALTSWFLDHRSPGLTRLVTAVTDTGTGVGPILVMALAGALAGRRSGAPAIGALAGVGALVTGQLLRYTLVWSIDRPRPPMPDWLTHVNGPSFPSGHTTTTALAGFTLITVLLLTVRRGWPRTAAVAVVGCWTVAVGLSRIYLGVHYVTDVVGGWLLTGCLVSLVLPAVPALAPKRMALPV</sequence>